<dbReference type="Proteomes" id="UP001642464">
    <property type="component" value="Unassembled WGS sequence"/>
</dbReference>
<organism evidence="1 2">
    <name type="scientific">Durusdinium trenchii</name>
    <dbReference type="NCBI Taxonomy" id="1381693"/>
    <lineage>
        <taxon>Eukaryota</taxon>
        <taxon>Sar</taxon>
        <taxon>Alveolata</taxon>
        <taxon>Dinophyceae</taxon>
        <taxon>Suessiales</taxon>
        <taxon>Symbiodiniaceae</taxon>
        <taxon>Durusdinium</taxon>
    </lineage>
</organism>
<dbReference type="PANTHER" id="PTHR35609">
    <property type="entry name" value="MACRO DOMAIN-CONTAINING PROTEIN"/>
    <property type="match status" value="1"/>
</dbReference>
<comment type="caution">
    <text evidence="1">The sequence shown here is derived from an EMBL/GenBank/DDBJ whole genome shotgun (WGS) entry which is preliminary data.</text>
</comment>
<dbReference type="EMBL" id="CAXAMM010027378">
    <property type="protein sequence ID" value="CAK9060718.1"/>
    <property type="molecule type" value="Genomic_DNA"/>
</dbReference>
<evidence type="ECO:0000313" key="1">
    <source>
        <dbReference type="EMBL" id="CAK9060718.1"/>
    </source>
</evidence>
<feature type="non-terminal residue" evidence="1">
    <location>
        <position position="1"/>
    </location>
</feature>
<name>A0ABP0NAA0_9DINO</name>
<sequence length="367" mass="40172">VTGEEWQCGDLQTPRLAELRDRVGKKARRKSPPRLREVVADVQKLHCDVENAGAMFQVASQFNLLEMIGPDRVPEMGVGIYESDPTQGPACAIACGAGTIYRNYFAEVNGQVGQSSHNQIDCLSDLGSRLGNRGEKLWRMTNGYALPSDAGVPYLTGIAEQYACETTCDAPLSSSHNQIDCLSDLGSRLGNRGEKLWRMTNGYALPSDEGLEAVNRQLAAMEEAERDELRGLLRIGLHLDTQVTLKGASHVVSQAYCSAMPVRYGTPASERWRPLATLVLEAAYEATILAAIENAERTRINRLFLTLLGGGAFGNMTAWITDAISRAVLRYPHSGLDIAIVSYGQSKPTTHDHVERLNQQLRSEPEA</sequence>
<dbReference type="PANTHER" id="PTHR35609:SF1">
    <property type="entry name" value="MACRO DOMAIN-CONTAINING PROTEIN"/>
    <property type="match status" value="1"/>
</dbReference>
<accession>A0ABP0NAA0</accession>
<proteinExistence type="predicted"/>
<protein>
    <submittedName>
        <fullName evidence="1">Uncharacterized protein</fullName>
    </submittedName>
</protein>
<keyword evidence="2" id="KW-1185">Reference proteome</keyword>
<gene>
    <name evidence="1" type="ORF">SCF082_LOCUS31929</name>
</gene>
<reference evidence="1 2" key="1">
    <citation type="submission" date="2024-02" db="EMBL/GenBank/DDBJ databases">
        <authorList>
            <person name="Chen Y."/>
            <person name="Shah S."/>
            <person name="Dougan E. K."/>
            <person name="Thang M."/>
            <person name="Chan C."/>
        </authorList>
    </citation>
    <scope>NUCLEOTIDE SEQUENCE [LARGE SCALE GENOMIC DNA]</scope>
</reference>
<evidence type="ECO:0000313" key="2">
    <source>
        <dbReference type="Proteomes" id="UP001642464"/>
    </source>
</evidence>